<evidence type="ECO:0000256" key="1">
    <source>
        <dbReference type="SAM" id="MobiDB-lite"/>
    </source>
</evidence>
<organism evidence="5">
    <name type="scientific">Vitis vinifera</name>
    <name type="common">Grape</name>
    <dbReference type="NCBI Taxonomy" id="29760"/>
    <lineage>
        <taxon>Eukaryota</taxon>
        <taxon>Viridiplantae</taxon>
        <taxon>Streptophyta</taxon>
        <taxon>Embryophyta</taxon>
        <taxon>Tracheophyta</taxon>
        <taxon>Spermatophyta</taxon>
        <taxon>Magnoliopsida</taxon>
        <taxon>eudicotyledons</taxon>
        <taxon>Gunneridae</taxon>
        <taxon>Pentapetalae</taxon>
        <taxon>rosids</taxon>
        <taxon>Vitales</taxon>
        <taxon>Vitaceae</taxon>
        <taxon>Viteae</taxon>
        <taxon>Vitis</taxon>
    </lineage>
</organism>
<feature type="compositionally biased region" description="Polar residues" evidence="1">
    <location>
        <begin position="923"/>
        <end position="936"/>
    </location>
</feature>
<evidence type="ECO:0000259" key="2">
    <source>
        <dbReference type="Pfam" id="PF03108"/>
    </source>
</evidence>
<dbReference type="Pfam" id="PF10536">
    <property type="entry name" value="PMD"/>
    <property type="match status" value="1"/>
</dbReference>
<dbReference type="Pfam" id="PF03108">
    <property type="entry name" value="DBD_Tnp_Mut"/>
    <property type="match status" value="1"/>
</dbReference>
<evidence type="ECO:0000259" key="4">
    <source>
        <dbReference type="Pfam" id="PF10551"/>
    </source>
</evidence>
<sequence>MVRTQTDIDYVGDKVVVEPIDVPLGTTYEQLLEMIYSVTDINKEHFRLILSYKYSMKKGNKFQPYPVKNDSGVARMLEMHNRFGMDEVELFVEQVPIDLQMNSPIGNCMPLLLGENDVTSNVQNPFTFEHRSKEDEEDKERRQCDDDSVRAEDVHNDDNQNREGSSPFLVVREAIEREQMRYVDVDGEECNLSNNPDTEDLDDPIELSPMQYHLAPSPQFENVENIGHIVSSEWTPWGNTFMGHPIGEFIVGQIFNSKGDLQHVVKMYSINSHQEYIILSSTKKLLVLRCKKAEQSQCPWRLHATVVKGTSLFEINKYSGPHTCVNPCMNQNHHQLDSNLITAHIEGMIKTQFTLSVVAIQASVVERFGYHISYTKASKGKRKTLTNLFGDFYKSYAKLPHFFGVLEQTNPECVVISETFPGNMRNEEVFQRVFWAFHPSIEGFKHCRPVLTIDGTHLYGKYKGIVMIVMGCDGNNQLFPLAFALTEGENVDSWGWFLACEQYTYVDAKINANVVKAGSHEVDDLNLLVCTMKWMLEKLNQVLTCRQRLWTFMREWEMDPRIRRYVMQFGFYGDVAMIPGLRIHGPPITGTCDIDWSLLCSEHLGVVPLPSQIRGSSISARWLREQFSYPPAGVDDVNLQRYARAFILALLGGALFADKTGTHLWSWERLHVGRPDFGRPPVPIVVSHVHDDVVNGLHDHLLSDEALLVDPLGHRWRIPLSWSHNPSPHVLTFYRDQLDAQTQDQADEEIWQTMSPLICFDIIEWHRPERVLRQFRMQQGIPLLCLIDMELHLVDRRERHQYITVVSQMAISKDLEETHRIAIDVLRAIGEDHRIHSTHEPSTSSGLSMRPPSLIMSVRVLPIRSRGRGGRRASHRHVPLASTLVQPSHPPVTSTFPLFQPSASLESPLSPPDVSIPAHSSRPETTIPSTFTPIQPSISLDAPPPITESIAPPPITKSIAPPPVTESIASPPVTESITPLPFLQGIAYAAQLHLRVPRRHQAPRVR</sequence>
<evidence type="ECO:0000313" key="5">
    <source>
        <dbReference type="EMBL" id="CAN83003.1"/>
    </source>
</evidence>
<dbReference type="InterPro" id="IPR019557">
    <property type="entry name" value="AminoTfrase-like_pln_mobile"/>
</dbReference>
<dbReference type="PANTHER" id="PTHR31973">
    <property type="entry name" value="POLYPROTEIN, PUTATIVE-RELATED"/>
    <property type="match status" value="1"/>
</dbReference>
<dbReference type="ExpressionAtlas" id="A5B9U6">
    <property type="expression patterns" value="baseline and differential"/>
</dbReference>
<dbReference type="Pfam" id="PF10551">
    <property type="entry name" value="MULE"/>
    <property type="match status" value="1"/>
</dbReference>
<feature type="region of interest" description="Disordered" evidence="1">
    <location>
        <begin position="127"/>
        <end position="169"/>
    </location>
</feature>
<evidence type="ECO:0008006" key="6">
    <source>
        <dbReference type="Google" id="ProtNLM"/>
    </source>
</evidence>
<gene>
    <name evidence="5" type="ORF">VITISV_003697</name>
</gene>
<feature type="region of interest" description="Disordered" evidence="1">
    <location>
        <begin position="903"/>
        <end position="936"/>
    </location>
</feature>
<dbReference type="AlphaFoldDB" id="A5B9U6"/>
<reference evidence="5" key="1">
    <citation type="journal article" date="2007" name="PLoS ONE">
        <title>The first genome sequence of an elite grapevine cultivar (Pinot noir Vitis vinifera L.): coping with a highly heterozygous genome.</title>
        <authorList>
            <person name="Velasco R."/>
            <person name="Zharkikh A."/>
            <person name="Troggio M."/>
            <person name="Cartwright D.A."/>
            <person name="Cestaro A."/>
            <person name="Pruss D."/>
            <person name="Pindo M."/>
            <person name="FitzGerald L.M."/>
            <person name="Vezzulli S."/>
            <person name="Reid J."/>
            <person name="Malacarne G."/>
            <person name="Iliev D."/>
            <person name="Coppola G."/>
            <person name="Wardell B."/>
            <person name="Micheletti D."/>
            <person name="Macalma T."/>
            <person name="Facci M."/>
            <person name="Mitchell J.T."/>
            <person name="Perazzolli M."/>
            <person name="Eldredge G."/>
            <person name="Gatto P."/>
            <person name="Oyzerski R."/>
            <person name="Moretto M."/>
            <person name="Gutin N."/>
            <person name="Stefanini M."/>
            <person name="Chen Y."/>
            <person name="Segala C."/>
            <person name="Davenport C."/>
            <person name="Dematte L."/>
            <person name="Mraz A."/>
            <person name="Battilana J."/>
            <person name="Stormo K."/>
            <person name="Costa F."/>
            <person name="Tao Q."/>
            <person name="Si-Ammour A."/>
            <person name="Harkins T."/>
            <person name="Lackey A."/>
            <person name="Perbost C."/>
            <person name="Taillon B."/>
            <person name="Stella A."/>
            <person name="Solovyev V."/>
            <person name="Fawcett J.A."/>
            <person name="Sterck L."/>
            <person name="Vandepoele K."/>
            <person name="Grando S.M."/>
            <person name="Toppo S."/>
            <person name="Moser C."/>
            <person name="Lanchbury J."/>
            <person name="Bogden R."/>
            <person name="Skolnick M."/>
            <person name="Sgaramella V."/>
            <person name="Bhatnagar S.K."/>
            <person name="Fontana P."/>
            <person name="Gutin A."/>
            <person name="Van de Peer Y."/>
            <person name="Salamini F."/>
            <person name="Viola R."/>
        </authorList>
    </citation>
    <scope>NUCLEOTIDE SEQUENCE</scope>
</reference>
<feature type="domain" description="Transposase MuDR plant" evidence="2">
    <location>
        <begin position="250"/>
        <end position="315"/>
    </location>
</feature>
<dbReference type="InterPro" id="IPR018289">
    <property type="entry name" value="MULE_transposase_dom"/>
</dbReference>
<proteinExistence type="predicted"/>
<dbReference type="EMBL" id="AM451669">
    <property type="protein sequence ID" value="CAN83003.1"/>
    <property type="molecule type" value="Genomic_DNA"/>
</dbReference>
<feature type="domain" description="Aminotransferase-like plant mobile" evidence="3">
    <location>
        <begin position="664"/>
        <end position="799"/>
    </location>
</feature>
<dbReference type="PANTHER" id="PTHR31973:SF195">
    <property type="entry name" value="MUDR FAMILY TRANSPOSASE"/>
    <property type="match status" value="1"/>
</dbReference>
<accession>A5B9U6</accession>
<dbReference type="InterPro" id="IPR004332">
    <property type="entry name" value="Transposase_MuDR"/>
</dbReference>
<feature type="compositionally biased region" description="Basic and acidic residues" evidence="1">
    <location>
        <begin position="128"/>
        <end position="161"/>
    </location>
</feature>
<feature type="domain" description="MULE transposase" evidence="4">
    <location>
        <begin position="450"/>
        <end position="499"/>
    </location>
</feature>
<protein>
    <recommendedName>
        <fullName evidence="6">Transposase MuDR plant domain-containing protein</fullName>
    </recommendedName>
</protein>
<name>A5B9U6_VITVI</name>
<evidence type="ECO:0000259" key="3">
    <source>
        <dbReference type="Pfam" id="PF10536"/>
    </source>
</evidence>